<dbReference type="Gene3D" id="3.40.30.10">
    <property type="entry name" value="Glutaredoxin"/>
    <property type="match status" value="1"/>
</dbReference>
<dbReference type="GeneID" id="88356703"/>
<evidence type="ECO:0000313" key="1">
    <source>
        <dbReference type="EMBL" id="ATL65585.1"/>
    </source>
</evidence>
<dbReference type="RefSeq" id="WP_098692857.1">
    <property type="nucleotide sequence ID" value="NZ_CP023778.1"/>
</dbReference>
<dbReference type="AlphaFoldDB" id="A0A291RE28"/>
<dbReference type="KEGG" id="ntp:CRH09_04540"/>
<dbReference type="InterPro" id="IPR036249">
    <property type="entry name" value="Thioredoxin-like_sf"/>
</dbReference>
<reference evidence="1 2" key="1">
    <citation type="submission" date="2017-10" db="EMBL/GenBank/DDBJ databases">
        <title>Comparative genomics between pathogenic Norcardia.</title>
        <authorList>
            <person name="Zeng L."/>
        </authorList>
    </citation>
    <scope>NUCLEOTIDE SEQUENCE [LARGE SCALE GENOMIC DNA]</scope>
    <source>
        <strain evidence="1 2">NC_YFY_NT001</strain>
    </source>
</reference>
<dbReference type="Pfam" id="PF22234">
    <property type="entry name" value="Rv2466c-like"/>
    <property type="match status" value="1"/>
</dbReference>
<organism evidence="1 2">
    <name type="scientific">Nocardia terpenica</name>
    <dbReference type="NCBI Taxonomy" id="455432"/>
    <lineage>
        <taxon>Bacteria</taxon>
        <taxon>Bacillati</taxon>
        <taxon>Actinomycetota</taxon>
        <taxon>Actinomycetes</taxon>
        <taxon>Mycobacteriales</taxon>
        <taxon>Nocardiaceae</taxon>
        <taxon>Nocardia</taxon>
    </lineage>
</organism>
<dbReference type="SUPFAM" id="SSF52833">
    <property type="entry name" value="Thioredoxin-like"/>
    <property type="match status" value="1"/>
</dbReference>
<name>A0A291RE28_9NOCA</name>
<dbReference type="Proteomes" id="UP000221961">
    <property type="component" value="Chromosome"/>
</dbReference>
<dbReference type="EMBL" id="CP023778">
    <property type="protein sequence ID" value="ATL65585.1"/>
    <property type="molecule type" value="Genomic_DNA"/>
</dbReference>
<proteinExistence type="predicted"/>
<evidence type="ECO:0000313" key="2">
    <source>
        <dbReference type="Proteomes" id="UP000221961"/>
    </source>
</evidence>
<accession>A0A291RE28</accession>
<gene>
    <name evidence="1" type="ORF">CRH09_04540</name>
</gene>
<protein>
    <submittedName>
        <fullName evidence="1">Disulfide bond formation protein DsbA</fullName>
    </submittedName>
</protein>
<sequence length="212" mass="23698">MTEDAAPTPVDFWFDPRCPWAWITSRWMVEVERLRPIVIRWRIMSLAVLNENRLDELPEQYRRWNISGWRPVRVCMAAEQKYGSQALGPLYTALGTRIHNLGHKQTRETFAAALSDAGLSENLADAADSTEYDTLVRASHHEGIGLVGEEVGTPVIAVPGPDGNRIAFFGPVVTPAPKGEAALRLWDGILLVAGTPGFYELKRSRDREPSFD</sequence>
<dbReference type="InterPro" id="IPR053977">
    <property type="entry name" value="Rv2466c-like"/>
</dbReference>